<sequence>MTSTHEPPVAPQHPVVRRHHGDEVEDPYEWLRDKDDPRTLAHLEAENAYAEARTAHLADLRGRLFEEIRSRTLETDLSVPVRHGGWWYYSRTVEGSQYAIRCRTAVSSPDDWDPPTLVPGEPVPGEEVLLDSNVEAEGHDFFSLGGFSLSDDGSLLAWSTDVVGDERYTIRVKDLRTGELLADEIAGTSGGVTWSADGSHLFYTTVDDAWRPHRVWRHRLGSDADDVLVHEETDERFFTGIGRTQSERYLVIGASSKITSEVLVLEADDPTGDFSVVVPRRDGVEYSLEHAVVAGRDLFLVLHNDGAEDFELGALPVDAAPVDRPLREALETVVAHRPGTRLEGIDVFARSLLLSYRREALTRVAIASIDDDGLGEPREIDFGEELFTAGVGANAEWDQPVIRLGMGSLVTPSTVLDLVVETGELVVRKQQTVLGGYDPADYVQHRTWATADDGTLVPISLVARADTPRDGSAPALLYGYGSYEISIDPGMSVPRLSLLDRGFVFAIAHVRGGGELGRAWYDHGKLTHKKNTFSDFVAAARHLVAEGWTSPERLVAEGGSAGGLLVGAALNLAPEAFGAVVAEVPFVDALTTILDPSLPLTVIEWDEWGDPLHDPDVYAYMKSYTPYENVGEVAYPPVLAVTSLNDTRVLYVEPAKWVARLRERSTGEVPALLKTEMNAGHGGVSGRYAAWHERAWELAWIIDVVGAPHEPRPAATDVGAGS</sequence>
<dbReference type="InterPro" id="IPR002471">
    <property type="entry name" value="Pept_S9_AS"/>
</dbReference>
<dbReference type="STRING" id="2041.AERYTH_08140"/>
<gene>
    <name evidence="8" type="ORF">AERYTH_08140</name>
</gene>
<dbReference type="Gene3D" id="3.40.50.1820">
    <property type="entry name" value="alpha/beta hydrolase"/>
    <property type="match status" value="1"/>
</dbReference>
<evidence type="ECO:0000313" key="8">
    <source>
        <dbReference type="EMBL" id="ALX04664.1"/>
    </source>
</evidence>
<comment type="similarity">
    <text evidence="1">Belongs to the peptidase S9A family.</text>
</comment>
<proteinExistence type="inferred from homology"/>
<protein>
    <submittedName>
        <fullName evidence="8">Protease 2</fullName>
        <ecNumber evidence="8">3.4.21.83</ecNumber>
    </submittedName>
</protein>
<accession>A0A0U3T1U0</accession>
<dbReference type="InterPro" id="IPR051543">
    <property type="entry name" value="Serine_Peptidase_S9A"/>
</dbReference>
<evidence type="ECO:0000259" key="7">
    <source>
        <dbReference type="Pfam" id="PF02897"/>
    </source>
</evidence>
<dbReference type="GO" id="GO:0004252">
    <property type="term" value="F:serine-type endopeptidase activity"/>
    <property type="evidence" value="ECO:0007669"/>
    <property type="project" value="UniProtKB-EC"/>
</dbReference>
<dbReference type="InterPro" id="IPR002470">
    <property type="entry name" value="Peptidase_S9A"/>
</dbReference>
<dbReference type="EC" id="3.4.21.83" evidence="8"/>
<dbReference type="AlphaFoldDB" id="A0A0U3T1U0"/>
<feature type="region of interest" description="Disordered" evidence="5">
    <location>
        <begin position="1"/>
        <end position="23"/>
    </location>
</feature>
<dbReference type="RefSeq" id="WP_067857024.1">
    <property type="nucleotide sequence ID" value="NZ_CP011502.1"/>
</dbReference>
<evidence type="ECO:0000259" key="6">
    <source>
        <dbReference type="Pfam" id="PF00326"/>
    </source>
</evidence>
<keyword evidence="2 8" id="KW-0645">Protease</keyword>
<evidence type="ECO:0000256" key="4">
    <source>
        <dbReference type="ARBA" id="ARBA00022825"/>
    </source>
</evidence>
<dbReference type="Pfam" id="PF00326">
    <property type="entry name" value="Peptidase_S9"/>
    <property type="match status" value="1"/>
</dbReference>
<reference evidence="8 9" key="1">
    <citation type="journal article" date="1991" name="Int. J. Syst. Bacteriol.">
        <title>Description of the erythromycin-producing bacterium Arthrobacter sp. strain NRRL B-3381 as Aeromicrobium erythreum gen. nov., sp. nov.</title>
        <authorList>
            <person name="Miller E.S."/>
            <person name="Woese C.R."/>
            <person name="Brenner S."/>
        </authorList>
    </citation>
    <scope>NUCLEOTIDE SEQUENCE [LARGE SCALE GENOMIC DNA]</scope>
    <source>
        <strain evidence="8 9">AR18</strain>
    </source>
</reference>
<dbReference type="SUPFAM" id="SSF50993">
    <property type="entry name" value="Peptidase/esterase 'gauge' domain"/>
    <property type="match status" value="1"/>
</dbReference>
<dbReference type="InterPro" id="IPR023302">
    <property type="entry name" value="Pept_S9A_N"/>
</dbReference>
<feature type="domain" description="Peptidase S9 prolyl oligopeptidase catalytic" evidence="6">
    <location>
        <begin position="495"/>
        <end position="706"/>
    </location>
</feature>
<dbReference type="Proteomes" id="UP000067689">
    <property type="component" value="Chromosome"/>
</dbReference>
<dbReference type="Gene3D" id="2.130.10.120">
    <property type="entry name" value="Prolyl oligopeptidase, N-terminal domain"/>
    <property type="match status" value="1"/>
</dbReference>
<dbReference type="PROSITE" id="PS00708">
    <property type="entry name" value="PRO_ENDOPEP_SER"/>
    <property type="match status" value="1"/>
</dbReference>
<dbReference type="InterPro" id="IPR029058">
    <property type="entry name" value="AB_hydrolase_fold"/>
</dbReference>
<evidence type="ECO:0000256" key="1">
    <source>
        <dbReference type="ARBA" id="ARBA00005228"/>
    </source>
</evidence>
<evidence type="ECO:0000256" key="2">
    <source>
        <dbReference type="ARBA" id="ARBA00022670"/>
    </source>
</evidence>
<dbReference type="InterPro" id="IPR001375">
    <property type="entry name" value="Peptidase_S9_cat"/>
</dbReference>
<name>A0A0U3T1U0_9ACTN</name>
<dbReference type="EMBL" id="CP011502">
    <property type="protein sequence ID" value="ALX04664.1"/>
    <property type="molecule type" value="Genomic_DNA"/>
</dbReference>
<dbReference type="KEGG" id="aer:AERYTH_08140"/>
<dbReference type="SUPFAM" id="SSF53474">
    <property type="entry name" value="alpha/beta-Hydrolases"/>
    <property type="match status" value="1"/>
</dbReference>
<dbReference type="PRINTS" id="PR00862">
    <property type="entry name" value="PROLIGOPTASE"/>
</dbReference>
<organism evidence="8 9">
    <name type="scientific">Aeromicrobium erythreum</name>
    <dbReference type="NCBI Taxonomy" id="2041"/>
    <lineage>
        <taxon>Bacteria</taxon>
        <taxon>Bacillati</taxon>
        <taxon>Actinomycetota</taxon>
        <taxon>Actinomycetes</taxon>
        <taxon>Propionibacteriales</taxon>
        <taxon>Nocardioidaceae</taxon>
        <taxon>Aeromicrobium</taxon>
    </lineage>
</organism>
<dbReference type="PATRIC" id="fig|2041.4.peg.1707"/>
<feature type="domain" description="Peptidase S9A N-terminal" evidence="7">
    <location>
        <begin position="7"/>
        <end position="431"/>
    </location>
</feature>
<dbReference type="GO" id="GO:0006508">
    <property type="term" value="P:proteolysis"/>
    <property type="evidence" value="ECO:0007669"/>
    <property type="project" value="UniProtKB-KW"/>
</dbReference>
<evidence type="ECO:0000256" key="3">
    <source>
        <dbReference type="ARBA" id="ARBA00022801"/>
    </source>
</evidence>
<keyword evidence="4" id="KW-0720">Serine protease</keyword>
<evidence type="ECO:0000256" key="5">
    <source>
        <dbReference type="SAM" id="MobiDB-lite"/>
    </source>
</evidence>
<dbReference type="PANTHER" id="PTHR11757">
    <property type="entry name" value="PROTEASE FAMILY S9A OLIGOPEPTIDASE"/>
    <property type="match status" value="1"/>
</dbReference>
<dbReference type="Pfam" id="PF02897">
    <property type="entry name" value="Peptidase_S9_N"/>
    <property type="match status" value="1"/>
</dbReference>
<evidence type="ECO:0000313" key="9">
    <source>
        <dbReference type="Proteomes" id="UP000067689"/>
    </source>
</evidence>
<dbReference type="OrthoDB" id="9801421at2"/>
<keyword evidence="3 8" id="KW-0378">Hydrolase</keyword>
<keyword evidence="9" id="KW-1185">Reference proteome</keyword>
<dbReference type="PANTHER" id="PTHR11757:SF19">
    <property type="entry name" value="PROLYL ENDOPEPTIDASE-LIKE"/>
    <property type="match status" value="1"/>
</dbReference>